<gene>
    <name evidence="1" type="ORF">NCTC9128_04302</name>
</gene>
<dbReference type="GO" id="GO:0019634">
    <property type="term" value="P:organic phosphonate metabolic process"/>
    <property type="evidence" value="ECO:0007669"/>
    <property type="project" value="InterPro"/>
</dbReference>
<dbReference type="Proteomes" id="UP000251088">
    <property type="component" value="Unassembled WGS sequence"/>
</dbReference>
<dbReference type="EMBL" id="UAWN01000012">
    <property type="protein sequence ID" value="SQC16739.1"/>
    <property type="molecule type" value="Genomic_DNA"/>
</dbReference>
<evidence type="ECO:0000313" key="2">
    <source>
        <dbReference type="Proteomes" id="UP000251088"/>
    </source>
</evidence>
<dbReference type="AlphaFoldDB" id="A0A2X3EWM8"/>
<dbReference type="Pfam" id="PF05861">
    <property type="entry name" value="PhnI"/>
    <property type="match status" value="1"/>
</dbReference>
<dbReference type="InterPro" id="IPR008773">
    <property type="entry name" value="PhnI"/>
</dbReference>
<sequence>MLAHADNVEAAGFVSHLKLPHYVDFQAELRC</sequence>
<name>A0A2X3EWM8_KLEPN</name>
<evidence type="ECO:0000313" key="1">
    <source>
        <dbReference type="EMBL" id="SQC16739.1"/>
    </source>
</evidence>
<reference evidence="1 2" key="1">
    <citation type="submission" date="2018-06" db="EMBL/GenBank/DDBJ databases">
        <authorList>
            <consortium name="Pathogen Informatics"/>
            <person name="Doyle S."/>
        </authorList>
    </citation>
    <scope>NUCLEOTIDE SEQUENCE [LARGE SCALE GENOMIC DNA]</scope>
    <source>
        <strain evidence="1 2">NCTC9128</strain>
    </source>
</reference>
<organism evidence="1 2">
    <name type="scientific">Klebsiella pneumoniae</name>
    <dbReference type="NCBI Taxonomy" id="573"/>
    <lineage>
        <taxon>Bacteria</taxon>
        <taxon>Pseudomonadati</taxon>
        <taxon>Pseudomonadota</taxon>
        <taxon>Gammaproteobacteria</taxon>
        <taxon>Enterobacterales</taxon>
        <taxon>Enterobacteriaceae</taxon>
        <taxon>Klebsiella/Raoultella group</taxon>
        <taxon>Klebsiella</taxon>
        <taxon>Klebsiella pneumoniae complex</taxon>
    </lineage>
</organism>
<accession>A0A2X3EWM8</accession>
<proteinExistence type="predicted"/>
<protein>
    <submittedName>
        <fullName evidence="1">PhnI protein</fullName>
    </submittedName>
</protein>